<keyword evidence="3" id="KW-1185">Reference proteome</keyword>
<dbReference type="EMBL" id="VYGV01000006">
    <property type="protein sequence ID" value="NWF44602.1"/>
    <property type="molecule type" value="Genomic_DNA"/>
</dbReference>
<gene>
    <name evidence="2" type="ORF">F3K02_04950</name>
</gene>
<proteinExistence type="predicted"/>
<feature type="signal peptide" evidence="1">
    <location>
        <begin position="1"/>
        <end position="25"/>
    </location>
</feature>
<evidence type="ECO:0000313" key="3">
    <source>
        <dbReference type="Proteomes" id="UP000545507"/>
    </source>
</evidence>
<dbReference type="AlphaFoldDB" id="A0A7Y8GTM9"/>
<keyword evidence="1" id="KW-0732">Signal</keyword>
<evidence type="ECO:0000256" key="1">
    <source>
        <dbReference type="SAM" id="SignalP"/>
    </source>
</evidence>
<evidence type="ECO:0000313" key="2">
    <source>
        <dbReference type="EMBL" id="NWF44602.1"/>
    </source>
</evidence>
<reference evidence="2 3" key="1">
    <citation type="submission" date="2019-09" db="EMBL/GenBank/DDBJ databases">
        <title>Hydrogenophaga aromatica sp. nov., isolated from a para-xylene-degrading enrichment culture.</title>
        <authorList>
            <person name="Tancsics A."/>
            <person name="Banerjee S."/>
        </authorList>
    </citation>
    <scope>NUCLEOTIDE SEQUENCE [LARGE SCALE GENOMIC DNA]</scope>
    <source>
        <strain evidence="2 3">D2P1</strain>
    </source>
</reference>
<accession>A0A7Y8GTM9</accession>
<dbReference type="Proteomes" id="UP000545507">
    <property type="component" value="Unassembled WGS sequence"/>
</dbReference>
<organism evidence="2 3">
    <name type="scientific">Hydrogenophaga aromaticivorans</name>
    <dbReference type="NCBI Taxonomy" id="2610898"/>
    <lineage>
        <taxon>Bacteria</taxon>
        <taxon>Pseudomonadati</taxon>
        <taxon>Pseudomonadota</taxon>
        <taxon>Betaproteobacteria</taxon>
        <taxon>Burkholderiales</taxon>
        <taxon>Comamonadaceae</taxon>
        <taxon>Hydrogenophaga</taxon>
    </lineage>
</organism>
<evidence type="ECO:0008006" key="4">
    <source>
        <dbReference type="Google" id="ProtNLM"/>
    </source>
</evidence>
<sequence>MTDTSLLFKWLSAACFCLASPLVQGATPIPGLTPVDMRGLWFPKSEAGATQCASYLGRHPVEPESGALVIHERQMVQWVQPGQSTTIFVTDVQPRRRNTWRIQGLVDAPPYEVPKVLETYVFELRQDELHWSSRREDARLSDKVDTSVFSRCGY</sequence>
<comment type="caution">
    <text evidence="2">The sequence shown here is derived from an EMBL/GenBank/DDBJ whole genome shotgun (WGS) entry which is preliminary data.</text>
</comment>
<protein>
    <recommendedName>
        <fullName evidence="4">Lipoprotein</fullName>
    </recommendedName>
</protein>
<dbReference type="RefSeq" id="WP_177133928.1">
    <property type="nucleotide sequence ID" value="NZ_VYGV01000006.1"/>
</dbReference>
<name>A0A7Y8GTM9_9BURK</name>
<feature type="chain" id="PRO_5031348580" description="Lipoprotein" evidence="1">
    <location>
        <begin position="26"/>
        <end position="154"/>
    </location>
</feature>